<name>A0A9X2KHW9_9MICC</name>
<evidence type="ECO:0008006" key="3">
    <source>
        <dbReference type="Google" id="ProtNLM"/>
    </source>
</evidence>
<accession>A0A9X2KHW9</accession>
<proteinExistence type="predicted"/>
<organism evidence="1 2">
    <name type="scientific">Rothia santali</name>
    <dbReference type="NCBI Taxonomy" id="2949643"/>
    <lineage>
        <taxon>Bacteria</taxon>
        <taxon>Bacillati</taxon>
        <taxon>Actinomycetota</taxon>
        <taxon>Actinomycetes</taxon>
        <taxon>Micrococcales</taxon>
        <taxon>Micrococcaceae</taxon>
        <taxon>Rothia</taxon>
    </lineage>
</organism>
<sequence>MYDTLEPHLSIARLASYVKAAEGNRQDAIRLYQWNTELSGAVYQALHVVEVVLRNAMDTRLRRWNAEQINAQTGEHRDGDWLLDPAPLLRRLVREKELAAGRGRAERAIRGHGRPVSHADVLAQLSFGTWRFLLPDRDPGRKRLWNDALEGAFPHRKANPRDIVKAVDGVYKLRNRVAHLEPLLDLKNVRHQYENMRWVLRGIDPVVDEWFVSRQRVTAELRRHPRKM</sequence>
<dbReference type="EMBL" id="JANAFB010000011">
    <property type="protein sequence ID" value="MCP3425618.1"/>
    <property type="molecule type" value="Genomic_DNA"/>
</dbReference>
<keyword evidence="2" id="KW-1185">Reference proteome</keyword>
<evidence type="ECO:0000313" key="1">
    <source>
        <dbReference type="EMBL" id="MCP3425618.1"/>
    </source>
</evidence>
<dbReference type="AlphaFoldDB" id="A0A9X2KHW9"/>
<comment type="caution">
    <text evidence="1">The sequence shown here is derived from an EMBL/GenBank/DDBJ whole genome shotgun (WGS) entry which is preliminary data.</text>
</comment>
<dbReference type="RefSeq" id="WP_254165906.1">
    <property type="nucleotide sequence ID" value="NZ_JANAFB010000011.1"/>
</dbReference>
<dbReference type="Proteomes" id="UP001139502">
    <property type="component" value="Unassembled WGS sequence"/>
</dbReference>
<evidence type="ECO:0000313" key="2">
    <source>
        <dbReference type="Proteomes" id="UP001139502"/>
    </source>
</evidence>
<gene>
    <name evidence="1" type="ORF">NBM05_06220</name>
</gene>
<protein>
    <recommendedName>
        <fullName evidence="3">Abi-like protein</fullName>
    </recommendedName>
</protein>
<reference evidence="1" key="1">
    <citation type="submission" date="2022-06" db="EMBL/GenBank/DDBJ databases">
        <title>Rothia sp. isolated from sandalwood seedling.</title>
        <authorList>
            <person name="Tuikhar N."/>
            <person name="Kirdat K."/>
            <person name="Thorat V."/>
            <person name="Swetha P."/>
            <person name="Padma S."/>
            <person name="Sundararaj R."/>
            <person name="Yadav A."/>
        </authorList>
    </citation>
    <scope>NUCLEOTIDE SEQUENCE</scope>
    <source>
        <strain evidence="1">AR01</strain>
    </source>
</reference>